<gene>
    <name evidence="4" type="ORF">AMURIS_00311</name>
</gene>
<dbReference type="PANTHER" id="PTHR43861:SF1">
    <property type="entry name" value="TRANS-ACONITATE 2-METHYLTRANSFERASE"/>
    <property type="match status" value="1"/>
</dbReference>
<organism evidence="4 5">
    <name type="scientific">Acetatifactor muris</name>
    <dbReference type="NCBI Taxonomy" id="879566"/>
    <lineage>
        <taxon>Bacteria</taxon>
        <taxon>Bacillati</taxon>
        <taxon>Bacillota</taxon>
        <taxon>Clostridia</taxon>
        <taxon>Lachnospirales</taxon>
        <taxon>Lachnospiraceae</taxon>
        <taxon>Acetatifactor</taxon>
    </lineage>
</organism>
<dbReference type="Proteomes" id="UP000236311">
    <property type="component" value="Unassembled WGS sequence"/>
</dbReference>
<dbReference type="AlphaFoldDB" id="A0A2K4ZAX1"/>
<feature type="domain" description="Methyltransferase" evidence="3">
    <location>
        <begin position="51"/>
        <end position="139"/>
    </location>
</feature>
<dbReference type="RefSeq" id="WP_306817536.1">
    <property type="nucleotide sequence ID" value="NZ_JANJZD010000002.1"/>
</dbReference>
<reference evidence="4 5" key="1">
    <citation type="submission" date="2018-01" db="EMBL/GenBank/DDBJ databases">
        <authorList>
            <person name="Gaut B.S."/>
            <person name="Morton B.R."/>
            <person name="Clegg M.T."/>
            <person name="Duvall M.R."/>
        </authorList>
    </citation>
    <scope>NUCLEOTIDE SEQUENCE [LARGE SCALE GENOMIC DNA]</scope>
    <source>
        <strain evidence="4">GP69</strain>
    </source>
</reference>
<proteinExistence type="predicted"/>
<dbReference type="GO" id="GO:0032259">
    <property type="term" value="P:methylation"/>
    <property type="evidence" value="ECO:0007669"/>
    <property type="project" value="UniProtKB-KW"/>
</dbReference>
<evidence type="ECO:0000259" key="3">
    <source>
        <dbReference type="Pfam" id="PF13649"/>
    </source>
</evidence>
<dbReference type="GO" id="GO:0008168">
    <property type="term" value="F:methyltransferase activity"/>
    <property type="evidence" value="ECO:0007669"/>
    <property type="project" value="UniProtKB-KW"/>
</dbReference>
<name>A0A2K4ZAX1_9FIRM</name>
<protein>
    <submittedName>
        <fullName evidence="4">Mg-protoporphyrin IX methyl transferase</fullName>
    </submittedName>
</protein>
<dbReference type="SUPFAM" id="SSF53335">
    <property type="entry name" value="S-adenosyl-L-methionine-dependent methyltransferases"/>
    <property type="match status" value="1"/>
</dbReference>
<dbReference type="EMBL" id="OFSM01000002">
    <property type="protein sequence ID" value="SOY27607.1"/>
    <property type="molecule type" value="Genomic_DNA"/>
</dbReference>
<dbReference type="InterPro" id="IPR029063">
    <property type="entry name" value="SAM-dependent_MTases_sf"/>
</dbReference>
<evidence type="ECO:0000256" key="1">
    <source>
        <dbReference type="ARBA" id="ARBA00022603"/>
    </source>
</evidence>
<evidence type="ECO:0000313" key="4">
    <source>
        <dbReference type="EMBL" id="SOY27607.1"/>
    </source>
</evidence>
<keyword evidence="2 4" id="KW-0808">Transferase</keyword>
<dbReference type="CDD" id="cd02440">
    <property type="entry name" value="AdoMet_MTases"/>
    <property type="match status" value="1"/>
</dbReference>
<dbReference type="Pfam" id="PF13649">
    <property type="entry name" value="Methyltransf_25"/>
    <property type="match status" value="1"/>
</dbReference>
<dbReference type="Gene3D" id="3.40.50.150">
    <property type="entry name" value="Vaccinia Virus protein VP39"/>
    <property type="match status" value="1"/>
</dbReference>
<keyword evidence="5" id="KW-1185">Reference proteome</keyword>
<accession>A0A2K4ZAX1</accession>
<sequence>MNHNKKEKEYIDKTIFYYDENAGSFIKNTVDVDFTATQRSFLSRLKKGAFILDFGCGSGRDTKFFLEQGYVVTAIDGSVELCKAAGKYTGIPVRHMLFQELDDAEEYDGIWACSSILHLPLPELEDVFRRMAAALKECGIIYTSFKYGTCEGERNGRYFTDMTECKFSGFLQNIKELEIEEHWVSFDVRPGRGDEKWLNIILRKK</sequence>
<keyword evidence="1" id="KW-0489">Methyltransferase</keyword>
<evidence type="ECO:0000313" key="5">
    <source>
        <dbReference type="Proteomes" id="UP000236311"/>
    </source>
</evidence>
<dbReference type="InterPro" id="IPR041698">
    <property type="entry name" value="Methyltransf_25"/>
</dbReference>
<dbReference type="PANTHER" id="PTHR43861">
    <property type="entry name" value="TRANS-ACONITATE 2-METHYLTRANSFERASE-RELATED"/>
    <property type="match status" value="1"/>
</dbReference>
<evidence type="ECO:0000256" key="2">
    <source>
        <dbReference type="ARBA" id="ARBA00022679"/>
    </source>
</evidence>